<dbReference type="EC" id="2.6.1.22" evidence="3"/>
<sequence>MQPASALTLSRSAAAINGIRCLSGIATSEPSNPNVKTKIPGPKSDELKIAMAKVHQNPSVKMFVDYEKCFGNYLVDADGNEILDTFMQISSIPLGYNHPELVALHKDPRLITAAVSRPALGSFPRTDFAKLVDNALISIAPKGLSSVQTMLCGTSANENALKTAFIHYQTAKRGGKSPTAADLESCMNQQLPGTPHLSVLGFHGAFHGRSLAMLSVTRSKAVHKVDIPAHDWPIANFPRYKYPLEKHEEHNHAQDEKCLKEVRDLIAARKNDKRDVAAVIVEPIQSEGGDHHASAEFFHGLQKICKDNGVCFIVDEVQTGAGASGTMWAHEQWNLPSSPDIVTFSKKALIGGYYYKPEFKINEPYRIYNTWMGEPTKLVILEKAVEVMKRENLVKKTKEIGEELIKGLRRLESHYPQKVFNVRGMGTLVAFDTCDTQTRDKLMDIALQKGLQIGGCGDTSIRFRPALIFAEKHLQTTLDLLEKSIKTL</sequence>
<dbReference type="GO" id="GO:0047298">
    <property type="term" value="F:(S)-3-amino-2-methylpropionate transaminase activity"/>
    <property type="evidence" value="ECO:0007669"/>
    <property type="project" value="UniProtKB-EC"/>
</dbReference>
<dbReference type="FunFam" id="3.40.640.10:FF:000073">
    <property type="entry name" value="Probable 4-aminobutyrate aminotransferase"/>
    <property type="match status" value="1"/>
</dbReference>
<evidence type="ECO:0000313" key="14">
    <source>
        <dbReference type="Proteomes" id="UP000887577"/>
    </source>
</evidence>
<keyword evidence="14" id="KW-1185">Reference proteome</keyword>
<dbReference type="GO" id="GO:0009450">
    <property type="term" value="P:gamma-aminobutyric acid catabolic process"/>
    <property type="evidence" value="ECO:0007669"/>
    <property type="project" value="TreeGrafter"/>
</dbReference>
<dbReference type="SUPFAM" id="SSF53383">
    <property type="entry name" value="PLP-dependent transferases"/>
    <property type="match status" value="1"/>
</dbReference>
<evidence type="ECO:0000256" key="2">
    <source>
        <dbReference type="ARBA" id="ARBA00008954"/>
    </source>
</evidence>
<dbReference type="Pfam" id="PF00202">
    <property type="entry name" value="Aminotran_3"/>
    <property type="match status" value="1"/>
</dbReference>
<dbReference type="InterPro" id="IPR015424">
    <property type="entry name" value="PyrdxlP-dep_Trfase"/>
</dbReference>
<evidence type="ECO:0000256" key="3">
    <source>
        <dbReference type="ARBA" id="ARBA00012876"/>
    </source>
</evidence>
<reference evidence="15" key="1">
    <citation type="submission" date="2022-11" db="UniProtKB">
        <authorList>
            <consortium name="WormBaseParasite"/>
        </authorList>
    </citation>
    <scope>IDENTIFICATION</scope>
</reference>
<dbReference type="GO" id="GO:0005739">
    <property type="term" value="C:mitochondrion"/>
    <property type="evidence" value="ECO:0007669"/>
    <property type="project" value="TreeGrafter"/>
</dbReference>
<evidence type="ECO:0000256" key="9">
    <source>
        <dbReference type="ARBA" id="ARBA00030204"/>
    </source>
</evidence>
<dbReference type="AlphaFoldDB" id="A0A914YR47"/>
<keyword evidence="7 13" id="KW-0663">Pyridoxal phosphate</keyword>
<dbReference type="PANTHER" id="PTHR43206:SF1">
    <property type="entry name" value="4-AMINOBUTYRATE AMINOTRANSFERASE, MITOCHONDRIAL"/>
    <property type="match status" value="1"/>
</dbReference>
<dbReference type="CDD" id="cd00610">
    <property type="entry name" value="OAT_like"/>
    <property type="match status" value="1"/>
</dbReference>
<evidence type="ECO:0000256" key="11">
    <source>
        <dbReference type="ARBA" id="ARBA00031787"/>
    </source>
</evidence>
<organism evidence="14 15">
    <name type="scientific">Panagrolaimus superbus</name>
    <dbReference type="NCBI Taxonomy" id="310955"/>
    <lineage>
        <taxon>Eukaryota</taxon>
        <taxon>Metazoa</taxon>
        <taxon>Ecdysozoa</taxon>
        <taxon>Nematoda</taxon>
        <taxon>Chromadorea</taxon>
        <taxon>Rhabditida</taxon>
        <taxon>Tylenchina</taxon>
        <taxon>Panagrolaimomorpha</taxon>
        <taxon>Panagrolaimoidea</taxon>
        <taxon>Panagrolaimidae</taxon>
        <taxon>Panagrolaimus</taxon>
    </lineage>
</organism>
<evidence type="ECO:0000256" key="10">
    <source>
        <dbReference type="ARBA" id="ARBA00030857"/>
    </source>
</evidence>
<dbReference type="Gene3D" id="3.40.640.10">
    <property type="entry name" value="Type I PLP-dependent aspartate aminotransferase-like (Major domain)"/>
    <property type="match status" value="1"/>
</dbReference>
<evidence type="ECO:0000256" key="6">
    <source>
        <dbReference type="ARBA" id="ARBA00022679"/>
    </source>
</evidence>
<keyword evidence="6" id="KW-0808">Transferase</keyword>
<protein>
    <recommendedName>
        <fullName evidence="10">(S)-3-amino-2-methylpropionate transaminase</fullName>
        <ecNumber evidence="4">2.6.1.19</ecNumber>
        <ecNumber evidence="3">2.6.1.22</ecNumber>
    </recommendedName>
    <alternativeName>
        <fullName evidence="11">GABA aminotransferase</fullName>
    </alternativeName>
    <alternativeName>
        <fullName evidence="9">Gamma-amino-N-butyrate transaminase</fullName>
    </alternativeName>
    <alternativeName>
        <fullName evidence="8">L-AIBAT</fullName>
    </alternativeName>
</protein>
<dbReference type="GO" id="GO:0034386">
    <property type="term" value="F:4-aminobutyrate:2-oxoglutarate transaminase activity"/>
    <property type="evidence" value="ECO:0007669"/>
    <property type="project" value="UniProtKB-EC"/>
</dbReference>
<comment type="similarity">
    <text evidence="2 13">Belongs to the class-III pyridoxal-phosphate-dependent aminotransferase family.</text>
</comment>
<dbReference type="Proteomes" id="UP000887577">
    <property type="component" value="Unplaced"/>
</dbReference>
<dbReference type="PIRSF" id="PIRSF000521">
    <property type="entry name" value="Transaminase_4ab_Lys_Orn"/>
    <property type="match status" value="1"/>
</dbReference>
<comment type="catalytic activity">
    <reaction evidence="12">
        <text>4-aminobutanoate + 2-oxoglutarate = succinate semialdehyde + L-glutamate</text>
        <dbReference type="Rhea" id="RHEA:23352"/>
        <dbReference type="ChEBI" id="CHEBI:16810"/>
        <dbReference type="ChEBI" id="CHEBI:29985"/>
        <dbReference type="ChEBI" id="CHEBI:57706"/>
        <dbReference type="ChEBI" id="CHEBI:59888"/>
        <dbReference type="EC" id="2.6.1.19"/>
    </reaction>
</comment>
<evidence type="ECO:0000256" key="5">
    <source>
        <dbReference type="ARBA" id="ARBA00022576"/>
    </source>
</evidence>
<evidence type="ECO:0000256" key="12">
    <source>
        <dbReference type="ARBA" id="ARBA00048021"/>
    </source>
</evidence>
<dbReference type="EC" id="2.6.1.19" evidence="4"/>
<name>A0A914YR47_9BILA</name>
<accession>A0A914YR47</accession>
<evidence type="ECO:0000256" key="1">
    <source>
        <dbReference type="ARBA" id="ARBA00001933"/>
    </source>
</evidence>
<evidence type="ECO:0000256" key="13">
    <source>
        <dbReference type="RuleBase" id="RU003560"/>
    </source>
</evidence>
<comment type="cofactor">
    <cofactor evidence="1">
        <name>pyridoxal 5'-phosphate</name>
        <dbReference type="ChEBI" id="CHEBI:597326"/>
    </cofactor>
</comment>
<dbReference type="NCBIfam" id="TIGR00699">
    <property type="entry name" value="GABAtrns_euk"/>
    <property type="match status" value="1"/>
</dbReference>
<evidence type="ECO:0000256" key="7">
    <source>
        <dbReference type="ARBA" id="ARBA00022898"/>
    </source>
</evidence>
<dbReference type="Gene3D" id="3.90.1150.10">
    <property type="entry name" value="Aspartate Aminotransferase, domain 1"/>
    <property type="match status" value="1"/>
</dbReference>
<evidence type="ECO:0000256" key="4">
    <source>
        <dbReference type="ARBA" id="ARBA00012912"/>
    </source>
</evidence>
<dbReference type="InterPro" id="IPR004631">
    <property type="entry name" value="4NH2But_aminotransferase_euk"/>
</dbReference>
<keyword evidence="5" id="KW-0032">Aminotransferase</keyword>
<evidence type="ECO:0000313" key="15">
    <source>
        <dbReference type="WBParaSite" id="PSU_v2.g3248.t1"/>
    </source>
</evidence>
<evidence type="ECO:0000256" key="8">
    <source>
        <dbReference type="ARBA" id="ARBA00029760"/>
    </source>
</evidence>
<proteinExistence type="inferred from homology"/>
<dbReference type="InterPro" id="IPR015421">
    <property type="entry name" value="PyrdxlP-dep_Trfase_major"/>
</dbReference>
<dbReference type="PANTHER" id="PTHR43206">
    <property type="entry name" value="AMINOTRANSFERASE"/>
    <property type="match status" value="1"/>
</dbReference>
<dbReference type="GO" id="GO:0030170">
    <property type="term" value="F:pyridoxal phosphate binding"/>
    <property type="evidence" value="ECO:0007669"/>
    <property type="project" value="InterPro"/>
</dbReference>
<dbReference type="WBParaSite" id="PSU_v2.g3248.t1">
    <property type="protein sequence ID" value="PSU_v2.g3248.t1"/>
    <property type="gene ID" value="PSU_v2.g3248"/>
</dbReference>
<dbReference type="InterPro" id="IPR015422">
    <property type="entry name" value="PyrdxlP-dep_Trfase_small"/>
</dbReference>
<dbReference type="InterPro" id="IPR005814">
    <property type="entry name" value="Aminotrans_3"/>
</dbReference>